<gene>
    <name evidence="2" type="ORF">METZ01_LOCUS200571</name>
</gene>
<dbReference type="AlphaFoldDB" id="A0A382ECV4"/>
<dbReference type="EMBL" id="UINC01043542">
    <property type="protein sequence ID" value="SVB47717.1"/>
    <property type="molecule type" value="Genomic_DNA"/>
</dbReference>
<feature type="region of interest" description="Disordered" evidence="1">
    <location>
        <begin position="1"/>
        <end position="25"/>
    </location>
</feature>
<sequence length="25" mass="2779">MFPDQKNGKTEEVKTEIEGRTGVKG</sequence>
<evidence type="ECO:0000256" key="1">
    <source>
        <dbReference type="SAM" id="MobiDB-lite"/>
    </source>
</evidence>
<reference evidence="2" key="1">
    <citation type="submission" date="2018-05" db="EMBL/GenBank/DDBJ databases">
        <authorList>
            <person name="Lanie J.A."/>
            <person name="Ng W.-L."/>
            <person name="Kazmierczak K.M."/>
            <person name="Andrzejewski T.M."/>
            <person name="Davidsen T.M."/>
            <person name="Wayne K.J."/>
            <person name="Tettelin H."/>
            <person name="Glass J.I."/>
            <person name="Rusch D."/>
            <person name="Podicherti R."/>
            <person name="Tsui H.-C.T."/>
            <person name="Winkler M.E."/>
        </authorList>
    </citation>
    <scope>NUCLEOTIDE SEQUENCE</scope>
</reference>
<name>A0A382ECV4_9ZZZZ</name>
<organism evidence="2">
    <name type="scientific">marine metagenome</name>
    <dbReference type="NCBI Taxonomy" id="408172"/>
    <lineage>
        <taxon>unclassified sequences</taxon>
        <taxon>metagenomes</taxon>
        <taxon>ecological metagenomes</taxon>
    </lineage>
</organism>
<proteinExistence type="predicted"/>
<protein>
    <submittedName>
        <fullName evidence="2">Uncharacterized protein</fullName>
    </submittedName>
</protein>
<accession>A0A382ECV4</accession>
<evidence type="ECO:0000313" key="2">
    <source>
        <dbReference type="EMBL" id="SVB47717.1"/>
    </source>
</evidence>